<name>A0AAW0SS74_SCYPA</name>
<dbReference type="Gene3D" id="2.60.40.10">
    <property type="entry name" value="Immunoglobulins"/>
    <property type="match status" value="1"/>
</dbReference>
<evidence type="ECO:0000256" key="2">
    <source>
        <dbReference type="SAM" id="SignalP"/>
    </source>
</evidence>
<comment type="caution">
    <text evidence="3">The sequence shown here is derived from an EMBL/GenBank/DDBJ whole genome shotgun (WGS) entry which is preliminary data.</text>
</comment>
<dbReference type="PANTHER" id="PTHR21261:SF15">
    <property type="entry name" value="BEATEN PATH IIIA, ISOFORM D-RELATED"/>
    <property type="match status" value="1"/>
</dbReference>
<keyword evidence="4" id="KW-1185">Reference proteome</keyword>
<reference evidence="3 4" key="1">
    <citation type="submission" date="2023-03" db="EMBL/GenBank/DDBJ databases">
        <title>High-quality genome of Scylla paramamosain provides insights in environmental adaptation.</title>
        <authorList>
            <person name="Zhang L."/>
        </authorList>
    </citation>
    <scope>NUCLEOTIDE SEQUENCE [LARGE SCALE GENOMIC DNA]</scope>
    <source>
        <strain evidence="3">LZ_2023a</strain>
        <tissue evidence="3">Muscle</tissue>
    </source>
</reference>
<evidence type="ECO:0000256" key="1">
    <source>
        <dbReference type="SAM" id="MobiDB-lite"/>
    </source>
</evidence>
<evidence type="ECO:0000313" key="3">
    <source>
        <dbReference type="EMBL" id="KAK8378018.1"/>
    </source>
</evidence>
<keyword evidence="2" id="KW-0732">Signal</keyword>
<feature type="chain" id="PRO_5043777103" description="Beat protein" evidence="2">
    <location>
        <begin position="21"/>
        <end position="350"/>
    </location>
</feature>
<dbReference type="EMBL" id="JARAKH010000046">
    <property type="protein sequence ID" value="KAK8378018.1"/>
    <property type="molecule type" value="Genomic_DNA"/>
</dbReference>
<gene>
    <name evidence="3" type="ORF">O3P69_018742</name>
</gene>
<feature type="signal peptide" evidence="2">
    <location>
        <begin position="1"/>
        <end position="20"/>
    </location>
</feature>
<accession>A0AAW0SS74</accession>
<evidence type="ECO:0000313" key="4">
    <source>
        <dbReference type="Proteomes" id="UP001487740"/>
    </source>
</evidence>
<dbReference type="PANTHER" id="PTHR21261">
    <property type="entry name" value="BEAT PROTEIN"/>
    <property type="match status" value="1"/>
</dbReference>
<evidence type="ECO:0008006" key="5">
    <source>
        <dbReference type="Google" id="ProtNLM"/>
    </source>
</evidence>
<proteinExistence type="predicted"/>
<sequence length="350" mass="36329">MGRQGQGGLLSLSCVLYVLATVTGVQITSLSVPAVVMSGDRAKLTCAFRLAQGDRLYSLTWWKDGTMFYKYLSASPTPVTTYEAPGIAVDVSASSLEQVVLSRVDHRASGIPALDANLTVVDPPSRGPVITGRKESYRIGDLLLLNCTAGHSFPATSLAWAINGEKASHETVVQYPGHTDSQGCTASWSGLQMVLRHAHFRKGVLSLTCTASIAHVYRKSTQVVVADPSYRPPYLPPLEGASTGGGSSVHQRAATTTTATTASAATCEAVTAGSRDGWTLEAVEYVVFGDGAGAPSSQLTVWGVTEGTASQTQDTTEEGKPTTAGPSTAWGDGGGDPGNPLVTPIVAQGA</sequence>
<feature type="region of interest" description="Disordered" evidence="1">
    <location>
        <begin position="308"/>
        <end position="350"/>
    </location>
</feature>
<dbReference type="AlphaFoldDB" id="A0AAW0SS74"/>
<dbReference type="InterPro" id="IPR013783">
    <property type="entry name" value="Ig-like_fold"/>
</dbReference>
<protein>
    <recommendedName>
        <fullName evidence="5">Beat protein</fullName>
    </recommendedName>
</protein>
<dbReference type="Proteomes" id="UP001487740">
    <property type="component" value="Unassembled WGS sequence"/>
</dbReference>
<organism evidence="3 4">
    <name type="scientific">Scylla paramamosain</name>
    <name type="common">Mud crab</name>
    <dbReference type="NCBI Taxonomy" id="85552"/>
    <lineage>
        <taxon>Eukaryota</taxon>
        <taxon>Metazoa</taxon>
        <taxon>Ecdysozoa</taxon>
        <taxon>Arthropoda</taxon>
        <taxon>Crustacea</taxon>
        <taxon>Multicrustacea</taxon>
        <taxon>Malacostraca</taxon>
        <taxon>Eumalacostraca</taxon>
        <taxon>Eucarida</taxon>
        <taxon>Decapoda</taxon>
        <taxon>Pleocyemata</taxon>
        <taxon>Brachyura</taxon>
        <taxon>Eubrachyura</taxon>
        <taxon>Portunoidea</taxon>
        <taxon>Portunidae</taxon>
        <taxon>Portuninae</taxon>
        <taxon>Scylla</taxon>
    </lineage>
</organism>